<protein>
    <submittedName>
        <fullName evidence="1">Uncharacterized protein</fullName>
    </submittedName>
</protein>
<accession>A0A1S6UAC0</accession>
<proteinExistence type="predicted"/>
<evidence type="ECO:0000313" key="1">
    <source>
        <dbReference type="EMBL" id="AQW88661.1"/>
    </source>
</evidence>
<gene>
    <name evidence="1" type="ORF">BF_0136</name>
</gene>
<dbReference type="Proteomes" id="UP000221837">
    <property type="component" value="Genome"/>
</dbReference>
<organism evidence="1 2">
    <name type="scientific">Serratia phage BF</name>
    <dbReference type="NCBI Taxonomy" id="1962671"/>
    <lineage>
        <taxon>Viruses</taxon>
        <taxon>Duplodnaviria</taxon>
        <taxon>Heunggongvirae</taxon>
        <taxon>Uroviricota</taxon>
        <taxon>Caudoviricetes</taxon>
        <taxon>Eneladusvirus</taxon>
        <taxon>Eneladusvirus BF</taxon>
    </lineage>
</organism>
<dbReference type="EMBL" id="KY630187">
    <property type="protein sequence ID" value="AQW88661.1"/>
    <property type="molecule type" value="Genomic_DNA"/>
</dbReference>
<sequence>MIPIDLKERENMILYFSLKNKHGYSLDNYDEVLEQLISDLKPKVQQYYAIIIPESSSPFLEDVVKRCGKPYIIVKKNNIQYFKDLAPTLGLQKAELKSHLSRMDDMGESFKINMLKATQRDKYIESLFCTTISPNNSIIIDDSNFSGSTKKALQFSTGCSEYLPIFTKG</sequence>
<keyword evidence="2" id="KW-1185">Reference proteome</keyword>
<name>A0A1S6UAC0_9CAUD</name>
<reference evidence="1" key="1">
    <citation type="submission" date="2017-02" db="EMBL/GenBank/DDBJ databases">
        <title>Genome sequence of Serratia marcescens phage BF.</title>
        <authorList>
            <person name="Casey E."/>
            <person name="Fitzgerald B."/>
            <person name="Mahony J."/>
            <person name="Lugli G."/>
            <person name="Ventura M."/>
            <person name="van Sinderen D."/>
        </authorList>
    </citation>
    <scope>NUCLEOTIDE SEQUENCE [LARGE SCALE GENOMIC DNA]</scope>
</reference>
<evidence type="ECO:0000313" key="2">
    <source>
        <dbReference type="Proteomes" id="UP000221837"/>
    </source>
</evidence>